<evidence type="ECO:0000313" key="4">
    <source>
        <dbReference type="EMBL" id="KAL3800755.1"/>
    </source>
</evidence>
<feature type="compositionally biased region" description="Basic and acidic residues" evidence="3">
    <location>
        <begin position="375"/>
        <end position="392"/>
    </location>
</feature>
<proteinExistence type="predicted"/>
<evidence type="ECO:0000313" key="5">
    <source>
        <dbReference type="Proteomes" id="UP001530315"/>
    </source>
</evidence>
<dbReference type="PROSITE" id="PS50012">
    <property type="entry name" value="RCC1_3"/>
    <property type="match status" value="1"/>
</dbReference>
<dbReference type="InterPro" id="IPR009091">
    <property type="entry name" value="RCC1/BLIP-II"/>
</dbReference>
<dbReference type="SUPFAM" id="SSF50985">
    <property type="entry name" value="RCC1/BLIP-II"/>
    <property type="match status" value="1"/>
</dbReference>
<accession>A0ABD3QK31</accession>
<dbReference type="AlphaFoldDB" id="A0ABD3QK31"/>
<dbReference type="EMBL" id="JALLAZ020000209">
    <property type="protein sequence ID" value="KAL3800755.1"/>
    <property type="molecule type" value="Genomic_DNA"/>
</dbReference>
<evidence type="ECO:0000256" key="1">
    <source>
        <dbReference type="ARBA" id="ARBA00022737"/>
    </source>
</evidence>
<dbReference type="Gene3D" id="2.130.10.30">
    <property type="entry name" value="Regulator of chromosome condensation 1/beta-lactamase-inhibitor protein II"/>
    <property type="match status" value="1"/>
</dbReference>
<feature type="region of interest" description="Disordered" evidence="3">
    <location>
        <begin position="363"/>
        <end position="424"/>
    </location>
</feature>
<feature type="repeat" description="RCC1" evidence="2">
    <location>
        <begin position="210"/>
        <end position="263"/>
    </location>
</feature>
<organism evidence="4 5">
    <name type="scientific">Stephanodiscus triporus</name>
    <dbReference type="NCBI Taxonomy" id="2934178"/>
    <lineage>
        <taxon>Eukaryota</taxon>
        <taxon>Sar</taxon>
        <taxon>Stramenopiles</taxon>
        <taxon>Ochrophyta</taxon>
        <taxon>Bacillariophyta</taxon>
        <taxon>Coscinodiscophyceae</taxon>
        <taxon>Thalassiosirophycidae</taxon>
        <taxon>Stephanodiscales</taxon>
        <taxon>Stephanodiscaceae</taxon>
        <taxon>Stephanodiscus</taxon>
    </lineage>
</organism>
<dbReference type="PANTHER" id="PTHR22870:SF408">
    <property type="entry name" value="OS09G0560450 PROTEIN"/>
    <property type="match status" value="1"/>
</dbReference>
<dbReference type="Pfam" id="PF13540">
    <property type="entry name" value="RCC1_2"/>
    <property type="match status" value="1"/>
</dbReference>
<sequence length="488" mass="51902">MSASNPGRADGAAELPSFRETARAQDAGHTVSIAVLGVPYSRCHDRGACDNGLGQLGRGGSPSALLPIALSSDSQTGGRARSRGGGAAAAVAAHAYAGGFADSGHSAILDASGHLWLCGCDRWQQLGLGSSNGGSTGYAWGGGKPWQDRFRKNAHVADLLRRLDPSLPMDRPGDDDDDRRMMMEGDSSRRWIRDVALGGDHTVVLSSNGKDVIAFGKGSEGQLGLSSRPFVSSPAKSKILSSGAADISAVCAYRNCSMTLDVNGEVLSTAGKCSLELQGMKEALDMCRERAQETGLIIFQNQLLARLRLLSVPRIKSIDTSHPLIAFRLSRHPSRSAPARNANVENRLRPSWSMAARRQLGVHSSPRSAGFPTKFRSENFRMNRLSPRREYHQNNLPTTPDSVRYDLRTSSGSAASRKKESRGGEDITTFVNAALKGAVVVDDDDAAAAATWSAIGEHPPLATMIQLPTECPSSASLFASYSAIKCDI</sequence>
<dbReference type="InterPro" id="IPR000408">
    <property type="entry name" value="Reg_chr_condens"/>
</dbReference>
<dbReference type="PANTHER" id="PTHR22870">
    <property type="entry name" value="REGULATOR OF CHROMOSOME CONDENSATION"/>
    <property type="match status" value="1"/>
</dbReference>
<evidence type="ECO:0000256" key="3">
    <source>
        <dbReference type="SAM" id="MobiDB-lite"/>
    </source>
</evidence>
<reference evidence="4 5" key="1">
    <citation type="submission" date="2024-10" db="EMBL/GenBank/DDBJ databases">
        <title>Updated reference genomes for cyclostephanoid diatoms.</title>
        <authorList>
            <person name="Roberts W.R."/>
            <person name="Alverson A.J."/>
        </authorList>
    </citation>
    <scope>NUCLEOTIDE SEQUENCE [LARGE SCALE GENOMIC DNA]</scope>
    <source>
        <strain evidence="4 5">AJA276-08</strain>
    </source>
</reference>
<gene>
    <name evidence="4" type="ORF">ACHAW5_002469</name>
</gene>
<keyword evidence="1" id="KW-0677">Repeat</keyword>
<name>A0ABD3QK31_9STRA</name>
<comment type="caution">
    <text evidence="4">The sequence shown here is derived from an EMBL/GenBank/DDBJ whole genome shotgun (WGS) entry which is preliminary data.</text>
</comment>
<evidence type="ECO:0000256" key="2">
    <source>
        <dbReference type="PROSITE-ProRule" id="PRU00235"/>
    </source>
</evidence>
<protein>
    <submittedName>
        <fullName evidence="4">Uncharacterized protein</fullName>
    </submittedName>
</protein>
<keyword evidence="5" id="KW-1185">Reference proteome</keyword>
<dbReference type="InterPro" id="IPR051210">
    <property type="entry name" value="Ub_ligase/GEF_domain"/>
</dbReference>
<dbReference type="Proteomes" id="UP001530315">
    <property type="component" value="Unassembled WGS sequence"/>
</dbReference>